<comment type="subcellular location">
    <subcellularLocation>
        <location evidence="1">Cell membrane</location>
    </subcellularLocation>
</comment>
<evidence type="ECO:0000256" key="5">
    <source>
        <dbReference type="ARBA" id="ARBA00023136"/>
    </source>
</evidence>
<comment type="caution">
    <text evidence="7">The sequence shown here is derived from an EMBL/GenBank/DDBJ whole genome shotgun (WGS) entry which is preliminary data.</text>
</comment>
<dbReference type="AlphaFoldDB" id="A0A419RUJ7"/>
<evidence type="ECO:0000256" key="1">
    <source>
        <dbReference type="ARBA" id="ARBA00004236"/>
    </source>
</evidence>
<dbReference type="OrthoDB" id="9797391at2"/>
<dbReference type="GO" id="GO:0016757">
    <property type="term" value="F:glycosyltransferase activity"/>
    <property type="evidence" value="ECO:0007669"/>
    <property type="project" value="UniProtKB-KW"/>
</dbReference>
<evidence type="ECO:0000313" key="7">
    <source>
        <dbReference type="EMBL" id="RJY09461.1"/>
    </source>
</evidence>
<keyword evidence="3" id="KW-0328">Glycosyltransferase</keyword>
<reference evidence="7 8" key="1">
    <citation type="journal article" date="2017" name="Int. J. Syst. Evol. Microbiol.">
        <title>Erythrobacter aquimixticola sp. nov., isolated from the junction between the ocean and a freshwater spring.</title>
        <authorList>
            <person name="Park S."/>
            <person name="Jung Y.T."/>
            <person name="Choi S.J."/>
            <person name="Yoon J.H."/>
        </authorList>
    </citation>
    <scope>NUCLEOTIDE SEQUENCE [LARGE SCALE GENOMIC DNA]</scope>
    <source>
        <strain evidence="7 8">JSSK-14</strain>
    </source>
</reference>
<name>A0A419RUJ7_9SPHN</name>
<dbReference type="PANTHER" id="PTHR43646:SF2">
    <property type="entry name" value="GLYCOSYLTRANSFERASE 2-LIKE DOMAIN-CONTAINING PROTEIN"/>
    <property type="match status" value="1"/>
</dbReference>
<gene>
    <name evidence="7" type="ORF">D6201_08920</name>
</gene>
<dbReference type="SUPFAM" id="SSF53448">
    <property type="entry name" value="Nucleotide-diphospho-sugar transferases"/>
    <property type="match status" value="1"/>
</dbReference>
<accession>A0A419RUJ7</accession>
<keyword evidence="2" id="KW-1003">Cell membrane</keyword>
<evidence type="ECO:0000256" key="2">
    <source>
        <dbReference type="ARBA" id="ARBA00022475"/>
    </source>
</evidence>
<dbReference type="Gene3D" id="3.90.550.10">
    <property type="entry name" value="Spore Coat Polysaccharide Biosynthesis Protein SpsA, Chain A"/>
    <property type="match status" value="1"/>
</dbReference>
<dbReference type="GO" id="GO:0005886">
    <property type="term" value="C:plasma membrane"/>
    <property type="evidence" value="ECO:0007669"/>
    <property type="project" value="UniProtKB-SubCell"/>
</dbReference>
<feature type="domain" description="Glycosyltransferase 2-like" evidence="6">
    <location>
        <begin position="6"/>
        <end position="115"/>
    </location>
</feature>
<evidence type="ECO:0000256" key="3">
    <source>
        <dbReference type="ARBA" id="ARBA00022676"/>
    </source>
</evidence>
<keyword evidence="4 7" id="KW-0808">Transferase</keyword>
<dbReference type="EMBL" id="RAHX01000001">
    <property type="protein sequence ID" value="RJY09461.1"/>
    <property type="molecule type" value="Genomic_DNA"/>
</dbReference>
<dbReference type="InterPro" id="IPR029044">
    <property type="entry name" value="Nucleotide-diphossugar_trans"/>
</dbReference>
<dbReference type="Pfam" id="PF00535">
    <property type="entry name" value="Glycos_transf_2"/>
    <property type="match status" value="1"/>
</dbReference>
<dbReference type="InterPro" id="IPR001173">
    <property type="entry name" value="Glyco_trans_2-like"/>
</dbReference>
<keyword evidence="8" id="KW-1185">Reference proteome</keyword>
<protein>
    <submittedName>
        <fullName evidence="7">Glycosyltransferase</fullName>
    </submittedName>
</protein>
<sequence length="289" mass="31991">MPPPFTVIIPAHNEEAVIERCLRTALCEAPAGHGTQIIVAANGCDDRTASIAREFPANIDVVEIAEGSKTKAMNAASAVAKYFPRIYLDADIQCDFRSLSAVAHALRKPGIMAASPALRLDLTRSNFLVRAYYRVWTTQPYVTQSMVGSGCYGLSEAGSRRIGAFPDLVGDDIWVHSTFPKNARENVSQTKNGEPVFFVVSPPRRAWDQIRVETRRRLGNAELRARFPELNYTGSNSWTDLKAARRSGASVADILAYLGMKITARVRVGLLRRNGRAIEWERDELARRA</sequence>
<proteinExistence type="predicted"/>
<dbReference type="PANTHER" id="PTHR43646">
    <property type="entry name" value="GLYCOSYLTRANSFERASE"/>
    <property type="match status" value="1"/>
</dbReference>
<keyword evidence="5" id="KW-0472">Membrane</keyword>
<evidence type="ECO:0000256" key="4">
    <source>
        <dbReference type="ARBA" id="ARBA00022679"/>
    </source>
</evidence>
<evidence type="ECO:0000313" key="8">
    <source>
        <dbReference type="Proteomes" id="UP000285232"/>
    </source>
</evidence>
<dbReference type="RefSeq" id="WP_120048470.1">
    <property type="nucleotide sequence ID" value="NZ_RAHX01000001.1"/>
</dbReference>
<evidence type="ECO:0000259" key="6">
    <source>
        <dbReference type="Pfam" id="PF00535"/>
    </source>
</evidence>
<organism evidence="7 8">
    <name type="scientific">Aurantiacibacter aquimixticola</name>
    <dbReference type="NCBI Taxonomy" id="1958945"/>
    <lineage>
        <taxon>Bacteria</taxon>
        <taxon>Pseudomonadati</taxon>
        <taxon>Pseudomonadota</taxon>
        <taxon>Alphaproteobacteria</taxon>
        <taxon>Sphingomonadales</taxon>
        <taxon>Erythrobacteraceae</taxon>
        <taxon>Aurantiacibacter</taxon>
    </lineage>
</organism>
<dbReference type="Proteomes" id="UP000285232">
    <property type="component" value="Unassembled WGS sequence"/>
</dbReference>